<evidence type="ECO:0000313" key="1">
    <source>
        <dbReference type="EMBL" id="GMN49430.1"/>
    </source>
</evidence>
<comment type="caution">
    <text evidence="1">The sequence shown here is derived from an EMBL/GenBank/DDBJ whole genome shotgun (WGS) entry which is preliminary data.</text>
</comment>
<gene>
    <name evidence="1" type="ORF">TIFTF001_018590</name>
</gene>
<reference evidence="1" key="1">
    <citation type="submission" date="2023-07" db="EMBL/GenBank/DDBJ databases">
        <title>draft genome sequence of fig (Ficus carica).</title>
        <authorList>
            <person name="Takahashi T."/>
            <person name="Nishimura K."/>
        </authorList>
    </citation>
    <scope>NUCLEOTIDE SEQUENCE</scope>
</reference>
<accession>A0AA88ABQ0</accession>
<organism evidence="1 2">
    <name type="scientific">Ficus carica</name>
    <name type="common">Common fig</name>
    <dbReference type="NCBI Taxonomy" id="3494"/>
    <lineage>
        <taxon>Eukaryota</taxon>
        <taxon>Viridiplantae</taxon>
        <taxon>Streptophyta</taxon>
        <taxon>Embryophyta</taxon>
        <taxon>Tracheophyta</taxon>
        <taxon>Spermatophyta</taxon>
        <taxon>Magnoliopsida</taxon>
        <taxon>eudicotyledons</taxon>
        <taxon>Gunneridae</taxon>
        <taxon>Pentapetalae</taxon>
        <taxon>rosids</taxon>
        <taxon>fabids</taxon>
        <taxon>Rosales</taxon>
        <taxon>Moraceae</taxon>
        <taxon>Ficeae</taxon>
        <taxon>Ficus</taxon>
    </lineage>
</organism>
<name>A0AA88ABQ0_FICCA</name>
<dbReference type="EMBL" id="BTGU01000031">
    <property type="protein sequence ID" value="GMN49430.1"/>
    <property type="molecule type" value="Genomic_DNA"/>
</dbReference>
<sequence length="226" mass="24996">MVRHPSRDRDSELESKLGQNVGQVRVKFQDEGSRSGFKTGIGVGLCYRGKGSRLKQACNLKVLGFESTFGVGFRRFIGEAHISQGRVGFQDRDWGRVSVLGSGSRSSFDADVRVGFWNGVQGRVLGWDDLGFQMGTEVLEAFLRVLVWRLSISVVLGSYLARVGSDFKTGIGIEFWYWGQGQGRVSMPMSELGFGTGFKVEFRDGMIWVSKRDPRLGFGTKAGVGF</sequence>
<evidence type="ECO:0000313" key="2">
    <source>
        <dbReference type="Proteomes" id="UP001187192"/>
    </source>
</evidence>
<proteinExistence type="predicted"/>
<protein>
    <submittedName>
        <fullName evidence="1">Uncharacterized protein</fullName>
    </submittedName>
</protein>
<dbReference type="Proteomes" id="UP001187192">
    <property type="component" value="Unassembled WGS sequence"/>
</dbReference>
<keyword evidence="2" id="KW-1185">Reference proteome</keyword>
<dbReference type="AlphaFoldDB" id="A0AA88ABQ0"/>